<dbReference type="EMBL" id="KV454416">
    <property type="protein sequence ID" value="ODQ63121.1"/>
    <property type="molecule type" value="Genomic_DNA"/>
</dbReference>
<keyword evidence="3" id="KW-0808">Transferase</keyword>
<dbReference type="Proteomes" id="UP000095009">
    <property type="component" value="Unassembled WGS sequence"/>
</dbReference>
<dbReference type="OrthoDB" id="10268103at2759"/>
<evidence type="ECO:0000313" key="4">
    <source>
        <dbReference type="Proteomes" id="UP000095009"/>
    </source>
</evidence>
<dbReference type="SUPFAM" id="SSF53328">
    <property type="entry name" value="Formyltransferase"/>
    <property type="match status" value="1"/>
</dbReference>
<feature type="domain" description="Formyl transferase N-terminal" evidence="2">
    <location>
        <begin position="41"/>
        <end position="224"/>
    </location>
</feature>
<sequence length="377" mass="42540">MLSIVALGEVRNGFKRLPSLAFFSQVRQSRKYSSALISPLNIAFFGSDDFSSKSLEYVINLKKTHPQLISNIDVITRSAKRIGRGRKIFRDVPIAETAETYGLNIIRADNTEEINNLVKNSYNIAIAVSYGQLIPAGFLQSLKFGGLNVHPSLLPSYSGAAPLHRVLLNNECFTGVTIQGLHPTKFDRGRILKQSKEIPIQSDETLENLRDKLAVIGAEYLVQVCVEGNFRDPEFQLKKRYPFSKALKISTSTKQIKWEFFSNTKVERWNRALGPVFTFKEYKINKKDPVDLRVILDGAKPYLEGAVSNKNLSIGEYALDDQSNQLVIQTKEGKVSVDRLKTETFPYENAVEWMKKNQKRGSVCNSFVIKSPLRAKL</sequence>
<evidence type="ECO:0000259" key="2">
    <source>
        <dbReference type="Pfam" id="PF00551"/>
    </source>
</evidence>
<dbReference type="STRING" id="857566.A0A1E3PCN0"/>
<dbReference type="CDD" id="cd08646">
    <property type="entry name" value="FMT_core_Met-tRNA-FMT_N"/>
    <property type="match status" value="1"/>
</dbReference>
<dbReference type="InterPro" id="IPR041711">
    <property type="entry name" value="Met-tRNA-FMT_N"/>
</dbReference>
<dbReference type="Gene3D" id="3.40.50.12230">
    <property type="match status" value="1"/>
</dbReference>
<evidence type="ECO:0000313" key="3">
    <source>
        <dbReference type="EMBL" id="ODQ63121.1"/>
    </source>
</evidence>
<protein>
    <recommendedName>
        <fullName evidence="1">methionyl-tRNA formyltransferase</fullName>
        <ecNumber evidence="1">2.1.2.9</ecNumber>
    </recommendedName>
</protein>
<dbReference type="AlphaFoldDB" id="A0A1E3PCN0"/>
<dbReference type="GO" id="GO:0004479">
    <property type="term" value="F:methionyl-tRNA formyltransferase activity"/>
    <property type="evidence" value="ECO:0007669"/>
    <property type="project" value="UniProtKB-EC"/>
</dbReference>
<dbReference type="InterPro" id="IPR036477">
    <property type="entry name" value="Formyl_transf_N_sf"/>
</dbReference>
<dbReference type="InterPro" id="IPR002376">
    <property type="entry name" value="Formyl_transf_N"/>
</dbReference>
<dbReference type="PANTHER" id="PTHR11138">
    <property type="entry name" value="METHIONYL-TRNA FORMYLTRANSFERASE"/>
    <property type="match status" value="1"/>
</dbReference>
<dbReference type="EC" id="2.1.2.9" evidence="1"/>
<evidence type="ECO:0000256" key="1">
    <source>
        <dbReference type="ARBA" id="ARBA00012261"/>
    </source>
</evidence>
<keyword evidence="4" id="KW-1185">Reference proteome</keyword>
<accession>A0A1E3PCN0</accession>
<reference evidence="3 4" key="1">
    <citation type="journal article" date="2016" name="Proc. Natl. Acad. Sci. U.S.A.">
        <title>Comparative genomics of biotechnologically important yeasts.</title>
        <authorList>
            <person name="Riley R."/>
            <person name="Haridas S."/>
            <person name="Wolfe K.H."/>
            <person name="Lopes M.R."/>
            <person name="Hittinger C.T."/>
            <person name="Goeker M."/>
            <person name="Salamov A.A."/>
            <person name="Wisecaver J.H."/>
            <person name="Long T.M."/>
            <person name="Calvey C.H."/>
            <person name="Aerts A.L."/>
            <person name="Barry K.W."/>
            <person name="Choi C."/>
            <person name="Clum A."/>
            <person name="Coughlan A.Y."/>
            <person name="Deshpande S."/>
            <person name="Douglass A.P."/>
            <person name="Hanson S.J."/>
            <person name="Klenk H.-P."/>
            <person name="LaButti K.M."/>
            <person name="Lapidus A."/>
            <person name="Lindquist E.A."/>
            <person name="Lipzen A.M."/>
            <person name="Meier-Kolthoff J.P."/>
            <person name="Ohm R.A."/>
            <person name="Otillar R.P."/>
            <person name="Pangilinan J.L."/>
            <person name="Peng Y."/>
            <person name="Rokas A."/>
            <person name="Rosa C.A."/>
            <person name="Scheuner C."/>
            <person name="Sibirny A.A."/>
            <person name="Slot J.C."/>
            <person name="Stielow J.B."/>
            <person name="Sun H."/>
            <person name="Kurtzman C.P."/>
            <person name="Blackwell M."/>
            <person name="Grigoriev I.V."/>
            <person name="Jeffries T.W."/>
        </authorList>
    </citation>
    <scope>NUCLEOTIDE SEQUENCE [LARGE SCALE GENOMIC DNA]</scope>
    <source>
        <strain evidence="3 4">DSM 6958</strain>
    </source>
</reference>
<name>A0A1E3PCN0_9ASCO</name>
<gene>
    <name evidence="3" type="ORF">NADFUDRAFT_63155</name>
</gene>
<dbReference type="GO" id="GO:0005739">
    <property type="term" value="C:mitochondrion"/>
    <property type="evidence" value="ECO:0007669"/>
    <property type="project" value="EnsemblFungi"/>
</dbReference>
<proteinExistence type="predicted"/>
<dbReference type="PANTHER" id="PTHR11138:SF5">
    <property type="entry name" value="METHIONYL-TRNA FORMYLTRANSFERASE, MITOCHONDRIAL"/>
    <property type="match status" value="1"/>
</dbReference>
<dbReference type="Pfam" id="PF00551">
    <property type="entry name" value="Formyl_trans_N"/>
    <property type="match status" value="1"/>
</dbReference>
<organism evidence="3 4">
    <name type="scientific">Nadsonia fulvescens var. elongata DSM 6958</name>
    <dbReference type="NCBI Taxonomy" id="857566"/>
    <lineage>
        <taxon>Eukaryota</taxon>
        <taxon>Fungi</taxon>
        <taxon>Dikarya</taxon>
        <taxon>Ascomycota</taxon>
        <taxon>Saccharomycotina</taxon>
        <taxon>Dipodascomycetes</taxon>
        <taxon>Dipodascales</taxon>
        <taxon>Dipodascales incertae sedis</taxon>
        <taxon>Nadsonia</taxon>
    </lineage>
</organism>